<dbReference type="GO" id="GO:0071944">
    <property type="term" value="C:cell periphery"/>
    <property type="evidence" value="ECO:0007669"/>
    <property type="project" value="TreeGrafter"/>
</dbReference>
<dbReference type="OrthoDB" id="539213at2759"/>
<dbReference type="GO" id="GO:0046513">
    <property type="term" value="P:ceramide biosynthetic process"/>
    <property type="evidence" value="ECO:0007669"/>
    <property type="project" value="TreeGrafter"/>
</dbReference>
<dbReference type="InterPro" id="IPR036770">
    <property type="entry name" value="Ankyrin_rpt-contain_sf"/>
</dbReference>
<evidence type="ECO:0008006" key="3">
    <source>
        <dbReference type="Google" id="ProtNLM"/>
    </source>
</evidence>
<dbReference type="EMBL" id="LSYV01000519">
    <property type="protein sequence ID" value="KXZ41359.1"/>
    <property type="molecule type" value="Genomic_DNA"/>
</dbReference>
<dbReference type="GO" id="GO:0016020">
    <property type="term" value="C:membrane"/>
    <property type="evidence" value="ECO:0007669"/>
    <property type="project" value="TreeGrafter"/>
</dbReference>
<sequence length="417" mass="44146">MLGTPEFTTVRLSEPVPHHAFALRWGRPGALRDLTWPQRHDLLCLTAASGATANLALAVQSDGCPLTVEVGYAAGKAGQPGSCALLAELGCNMWRAVEGAAAGGHLALCEDLLTGGAGGLSSFLSCAFAAAEAGHTHVVEWMVRRYEELELLGPRSWGAWELVKAVAEGCDLAALQRYHAELIAPEGAEEEDQEVSLESVQWLESQGFPHTWEAFTAAAKRPDALERLTWLAQRGYPRRPERGYGANAPLVAAAATGNAAAVLFLAEGLPVDEDFGDVWCTAAAKGHLPVLQALHAAGRCVGAHAAHAATRNGHLHVLAWLLKTPDLGVALNEKDDGRICVDAVQEGDFTVLECLLRLGCPWDPTGHVSNACLKACNMSQVDEMLSWLSWLVAAGCPIDWPVTVVIKAAAAVAQAAD</sequence>
<name>A0A150FUU0_GONPE</name>
<evidence type="ECO:0000313" key="2">
    <source>
        <dbReference type="Proteomes" id="UP000075714"/>
    </source>
</evidence>
<dbReference type="GO" id="GO:0004620">
    <property type="term" value="F:phospholipase activity"/>
    <property type="evidence" value="ECO:0007669"/>
    <property type="project" value="TreeGrafter"/>
</dbReference>
<keyword evidence="2" id="KW-1185">Reference proteome</keyword>
<accession>A0A150FUU0</accession>
<protein>
    <recommendedName>
        <fullName evidence="3">Ankyrin repeat domain-containing protein</fullName>
    </recommendedName>
</protein>
<dbReference type="PANTHER" id="PTHR12393:SF6">
    <property type="entry name" value="SPHINGOMYELIN PHOSPHODIESTERASE 2"/>
    <property type="match status" value="1"/>
</dbReference>
<comment type="caution">
    <text evidence="1">The sequence shown here is derived from an EMBL/GenBank/DDBJ whole genome shotgun (WGS) entry which is preliminary data.</text>
</comment>
<dbReference type="Proteomes" id="UP000075714">
    <property type="component" value="Unassembled WGS sequence"/>
</dbReference>
<evidence type="ECO:0000313" key="1">
    <source>
        <dbReference type="EMBL" id="KXZ41359.1"/>
    </source>
</evidence>
<dbReference type="AlphaFoldDB" id="A0A150FUU0"/>
<organism evidence="1 2">
    <name type="scientific">Gonium pectorale</name>
    <name type="common">Green alga</name>
    <dbReference type="NCBI Taxonomy" id="33097"/>
    <lineage>
        <taxon>Eukaryota</taxon>
        <taxon>Viridiplantae</taxon>
        <taxon>Chlorophyta</taxon>
        <taxon>core chlorophytes</taxon>
        <taxon>Chlorophyceae</taxon>
        <taxon>CS clade</taxon>
        <taxon>Chlamydomonadales</taxon>
        <taxon>Volvocaceae</taxon>
        <taxon>Gonium</taxon>
    </lineage>
</organism>
<dbReference type="GO" id="GO:0030149">
    <property type="term" value="P:sphingolipid catabolic process"/>
    <property type="evidence" value="ECO:0007669"/>
    <property type="project" value="TreeGrafter"/>
</dbReference>
<gene>
    <name evidence="1" type="ORF">GPECTOR_522g507</name>
</gene>
<proteinExistence type="predicted"/>
<dbReference type="Gene3D" id="1.25.40.20">
    <property type="entry name" value="Ankyrin repeat-containing domain"/>
    <property type="match status" value="1"/>
</dbReference>
<dbReference type="GO" id="GO:0005783">
    <property type="term" value="C:endoplasmic reticulum"/>
    <property type="evidence" value="ECO:0007669"/>
    <property type="project" value="TreeGrafter"/>
</dbReference>
<dbReference type="PANTHER" id="PTHR12393">
    <property type="entry name" value="SPHINGOMYELIN PHOSPHODIESTERASE RELATED"/>
    <property type="match status" value="1"/>
</dbReference>
<reference evidence="2" key="1">
    <citation type="journal article" date="2016" name="Nat. Commun.">
        <title>The Gonium pectorale genome demonstrates co-option of cell cycle regulation during the evolution of multicellularity.</title>
        <authorList>
            <person name="Hanschen E.R."/>
            <person name="Marriage T.N."/>
            <person name="Ferris P.J."/>
            <person name="Hamaji T."/>
            <person name="Toyoda A."/>
            <person name="Fujiyama A."/>
            <person name="Neme R."/>
            <person name="Noguchi H."/>
            <person name="Minakuchi Y."/>
            <person name="Suzuki M."/>
            <person name="Kawai-Toyooka H."/>
            <person name="Smith D.R."/>
            <person name="Sparks H."/>
            <person name="Anderson J."/>
            <person name="Bakaric R."/>
            <person name="Luria V."/>
            <person name="Karger A."/>
            <person name="Kirschner M.W."/>
            <person name="Durand P.M."/>
            <person name="Michod R.E."/>
            <person name="Nozaki H."/>
            <person name="Olson B.J."/>
        </authorList>
    </citation>
    <scope>NUCLEOTIDE SEQUENCE [LARGE SCALE GENOMIC DNA]</scope>
    <source>
        <strain evidence="2">NIES-2863</strain>
    </source>
</reference>
<dbReference type="SUPFAM" id="SSF48403">
    <property type="entry name" value="Ankyrin repeat"/>
    <property type="match status" value="1"/>
</dbReference>